<dbReference type="VEuPathDB" id="VectorBase:HLOH_046136"/>
<gene>
    <name evidence="1" type="ORF">HPB48_015368</name>
</gene>
<accession>A0A9J6GJZ4</accession>
<protein>
    <submittedName>
        <fullName evidence="1">Uncharacterized protein</fullName>
    </submittedName>
</protein>
<dbReference type="Proteomes" id="UP000821853">
    <property type="component" value="Chromosome 5"/>
</dbReference>
<evidence type="ECO:0000313" key="2">
    <source>
        <dbReference type="Proteomes" id="UP000821853"/>
    </source>
</evidence>
<proteinExistence type="predicted"/>
<keyword evidence="2" id="KW-1185">Reference proteome</keyword>
<sequence length="224" mass="24537">MRRKKWRALSVSINDTVEALWIPVLSQLRSTFSVRRPGPGNNVHTVDGVSLPGYVKQTLGLGPEFAVEPKRAAPDLLTMVRAVSAVAPVSEHDRCVSSGVNVLLRSRPPKSGLPLRRIESFIKENDLRIPPADKKGGFMVVPNAVFHAKASEALSSTFDFRTDIALDKVKARAKKLCAKLNVDALAKKVEKSSGCAPKMFFSAKTHKVACPLRVIISERGTWQN</sequence>
<comment type="caution">
    <text evidence="1">The sequence shown here is derived from an EMBL/GenBank/DDBJ whole genome shotgun (WGS) entry which is preliminary data.</text>
</comment>
<dbReference type="OrthoDB" id="6509835at2759"/>
<dbReference type="EMBL" id="JABSTR010000007">
    <property type="protein sequence ID" value="KAH9375506.1"/>
    <property type="molecule type" value="Genomic_DNA"/>
</dbReference>
<name>A0A9J6GJZ4_HAELO</name>
<evidence type="ECO:0000313" key="1">
    <source>
        <dbReference type="EMBL" id="KAH9375506.1"/>
    </source>
</evidence>
<organism evidence="1 2">
    <name type="scientific">Haemaphysalis longicornis</name>
    <name type="common">Bush tick</name>
    <dbReference type="NCBI Taxonomy" id="44386"/>
    <lineage>
        <taxon>Eukaryota</taxon>
        <taxon>Metazoa</taxon>
        <taxon>Ecdysozoa</taxon>
        <taxon>Arthropoda</taxon>
        <taxon>Chelicerata</taxon>
        <taxon>Arachnida</taxon>
        <taxon>Acari</taxon>
        <taxon>Parasitiformes</taxon>
        <taxon>Ixodida</taxon>
        <taxon>Ixodoidea</taxon>
        <taxon>Ixodidae</taxon>
        <taxon>Haemaphysalinae</taxon>
        <taxon>Haemaphysalis</taxon>
    </lineage>
</organism>
<reference evidence="1 2" key="1">
    <citation type="journal article" date="2020" name="Cell">
        <title>Large-Scale Comparative Analyses of Tick Genomes Elucidate Their Genetic Diversity and Vector Capacities.</title>
        <authorList>
            <consortium name="Tick Genome and Microbiome Consortium (TIGMIC)"/>
            <person name="Jia N."/>
            <person name="Wang J."/>
            <person name="Shi W."/>
            <person name="Du L."/>
            <person name="Sun Y."/>
            <person name="Zhan W."/>
            <person name="Jiang J.F."/>
            <person name="Wang Q."/>
            <person name="Zhang B."/>
            <person name="Ji P."/>
            <person name="Bell-Sakyi L."/>
            <person name="Cui X.M."/>
            <person name="Yuan T.T."/>
            <person name="Jiang B.G."/>
            <person name="Yang W.F."/>
            <person name="Lam T.T."/>
            <person name="Chang Q.C."/>
            <person name="Ding S.J."/>
            <person name="Wang X.J."/>
            <person name="Zhu J.G."/>
            <person name="Ruan X.D."/>
            <person name="Zhao L."/>
            <person name="Wei J.T."/>
            <person name="Ye R.Z."/>
            <person name="Que T.C."/>
            <person name="Du C.H."/>
            <person name="Zhou Y.H."/>
            <person name="Cheng J.X."/>
            <person name="Dai P.F."/>
            <person name="Guo W.B."/>
            <person name="Han X.H."/>
            <person name="Huang E.J."/>
            <person name="Li L.F."/>
            <person name="Wei W."/>
            <person name="Gao Y.C."/>
            <person name="Liu J.Z."/>
            <person name="Shao H.Z."/>
            <person name="Wang X."/>
            <person name="Wang C.C."/>
            <person name="Yang T.C."/>
            <person name="Huo Q.B."/>
            <person name="Li W."/>
            <person name="Chen H.Y."/>
            <person name="Chen S.E."/>
            <person name="Zhou L.G."/>
            <person name="Ni X.B."/>
            <person name="Tian J.H."/>
            <person name="Sheng Y."/>
            <person name="Liu T."/>
            <person name="Pan Y.S."/>
            <person name="Xia L.Y."/>
            <person name="Li J."/>
            <person name="Zhao F."/>
            <person name="Cao W.C."/>
        </authorList>
    </citation>
    <scope>NUCLEOTIDE SEQUENCE [LARGE SCALE GENOMIC DNA]</scope>
    <source>
        <strain evidence="1">HaeL-2018</strain>
    </source>
</reference>
<dbReference type="AlphaFoldDB" id="A0A9J6GJZ4"/>